<comment type="caution">
    <text evidence="2">The sequence shown here is derived from an EMBL/GenBank/DDBJ whole genome shotgun (WGS) entry which is preliminary data.</text>
</comment>
<keyword evidence="1" id="KW-0472">Membrane</keyword>
<dbReference type="EMBL" id="JAFBCV010000008">
    <property type="protein sequence ID" value="MBM7839359.1"/>
    <property type="molecule type" value="Genomic_DNA"/>
</dbReference>
<sequence>MHYGEFAIRTYYLALFIFSAFGALFILLPFLLKDALQKAKIASIILGVIILLLSITFLFTADPWTVLKLFGS</sequence>
<feature type="transmembrane region" description="Helical" evidence="1">
    <location>
        <begin position="12"/>
        <end position="32"/>
    </location>
</feature>
<evidence type="ECO:0000313" key="2">
    <source>
        <dbReference type="EMBL" id="MBM7839359.1"/>
    </source>
</evidence>
<keyword evidence="1" id="KW-0812">Transmembrane</keyword>
<reference evidence="2" key="1">
    <citation type="submission" date="2021-01" db="EMBL/GenBank/DDBJ databases">
        <title>Genomic Encyclopedia of Type Strains, Phase IV (KMG-IV): sequencing the most valuable type-strain genomes for metagenomic binning, comparative biology and taxonomic classification.</title>
        <authorList>
            <person name="Goeker M."/>
        </authorList>
    </citation>
    <scope>NUCLEOTIDE SEQUENCE</scope>
    <source>
        <strain evidence="2">DSM 21943</strain>
    </source>
</reference>
<evidence type="ECO:0000256" key="1">
    <source>
        <dbReference type="SAM" id="Phobius"/>
    </source>
</evidence>
<gene>
    <name evidence="2" type="ORF">JOC54_002639</name>
</gene>
<dbReference type="Proteomes" id="UP001179280">
    <property type="component" value="Unassembled WGS sequence"/>
</dbReference>
<accession>A0ABS2SV00</accession>
<proteinExistence type="predicted"/>
<keyword evidence="1" id="KW-1133">Transmembrane helix</keyword>
<name>A0ABS2SV00_9BACI</name>
<evidence type="ECO:0000313" key="3">
    <source>
        <dbReference type="Proteomes" id="UP001179280"/>
    </source>
</evidence>
<dbReference type="RefSeq" id="WP_204466622.1">
    <property type="nucleotide sequence ID" value="NZ_JAFBCV010000008.1"/>
</dbReference>
<organism evidence="2 3">
    <name type="scientific">Shouchella xiaoxiensis</name>
    <dbReference type="NCBI Taxonomy" id="766895"/>
    <lineage>
        <taxon>Bacteria</taxon>
        <taxon>Bacillati</taxon>
        <taxon>Bacillota</taxon>
        <taxon>Bacilli</taxon>
        <taxon>Bacillales</taxon>
        <taxon>Bacillaceae</taxon>
        <taxon>Shouchella</taxon>
    </lineage>
</organism>
<keyword evidence="3" id="KW-1185">Reference proteome</keyword>
<protein>
    <submittedName>
        <fullName evidence="2">VIT1/CCC1 family predicted Fe2+/Mn2+ transporter</fullName>
    </submittedName>
</protein>
<feature type="transmembrane region" description="Helical" evidence="1">
    <location>
        <begin position="44"/>
        <end position="61"/>
    </location>
</feature>